<accession>A0A366HUZ4</accession>
<reference evidence="1 2" key="1">
    <citation type="submission" date="2018-06" db="EMBL/GenBank/DDBJ databases">
        <title>Genomic Encyclopedia of Type Strains, Phase IV (KMG-IV): sequencing the most valuable type-strain genomes for metagenomic binning, comparative biology and taxonomic classification.</title>
        <authorList>
            <person name="Goeker M."/>
        </authorList>
    </citation>
    <scope>NUCLEOTIDE SEQUENCE [LARGE SCALE GENOMIC DNA]</scope>
    <source>
        <strain evidence="1 2">DSM 25532</strain>
    </source>
</reference>
<protein>
    <submittedName>
        <fullName evidence="1">Uncharacterized protein</fullName>
    </submittedName>
</protein>
<organism evidence="1 2">
    <name type="scientific">Roseimicrobium gellanilyticum</name>
    <dbReference type="NCBI Taxonomy" id="748857"/>
    <lineage>
        <taxon>Bacteria</taxon>
        <taxon>Pseudomonadati</taxon>
        <taxon>Verrucomicrobiota</taxon>
        <taxon>Verrucomicrobiia</taxon>
        <taxon>Verrucomicrobiales</taxon>
        <taxon>Verrucomicrobiaceae</taxon>
        <taxon>Roseimicrobium</taxon>
    </lineage>
</organism>
<keyword evidence="2" id="KW-1185">Reference proteome</keyword>
<dbReference type="AlphaFoldDB" id="A0A366HUZ4"/>
<evidence type="ECO:0000313" key="1">
    <source>
        <dbReference type="EMBL" id="RBP46527.1"/>
    </source>
</evidence>
<gene>
    <name evidence="1" type="ORF">DES53_102918</name>
</gene>
<proteinExistence type="predicted"/>
<dbReference type="EMBL" id="QNRR01000002">
    <property type="protein sequence ID" value="RBP46527.1"/>
    <property type="molecule type" value="Genomic_DNA"/>
</dbReference>
<comment type="caution">
    <text evidence="1">The sequence shown here is derived from an EMBL/GenBank/DDBJ whole genome shotgun (WGS) entry which is preliminary data.</text>
</comment>
<name>A0A366HUZ4_9BACT</name>
<sequence length="160" mass="17945">MTDESLALEISERFEKTGNPSHWIKIFSKLSTSIQRELLTGADLAPAEIPLFGGAWREAQRKAGAVLKERVHLLVTTRRVQWSIGRARWLFPPESVMHIEDASTANRHFASRGYFGLRRFTLELDDCTKVELPSKGGGAATSVWMALALLSIRRREAAKP</sequence>
<dbReference type="Proteomes" id="UP000253426">
    <property type="component" value="Unassembled WGS sequence"/>
</dbReference>
<evidence type="ECO:0000313" key="2">
    <source>
        <dbReference type="Proteomes" id="UP000253426"/>
    </source>
</evidence>